<comment type="similarity">
    <text evidence="2">Belongs to the threonine aldolase family.</text>
</comment>
<feature type="modified residue" description="N6-(pyridoxal phosphate)lysine" evidence="5">
    <location>
        <position position="208"/>
    </location>
</feature>
<dbReference type="GO" id="GO:0006545">
    <property type="term" value="P:glycine biosynthetic process"/>
    <property type="evidence" value="ECO:0007669"/>
    <property type="project" value="TreeGrafter"/>
</dbReference>
<evidence type="ECO:0000256" key="2">
    <source>
        <dbReference type="ARBA" id="ARBA00006966"/>
    </source>
</evidence>
<name>A0A1G1SXH7_9BACT</name>
<sequence length="350" mass="37736">MTAVSTSLSPVDLRSDTVTRPTPAMLAAMSAAPVGDDVYEEDPTVRRLEEMAAARFGLEAGLFCPSGTMTNQIAIKAHTEPLSEVICEQTAHVYLWEVGGIAFHSSASVALLAGERGRLTAEQVEAAIRPQNIHYPTTRLVCLENTHNRGGGSCYTWDDMAAISDVAKRHGLARHLDGARVFNALVATGQRGEDYGQIFDSISVCLSKGLGAPVGSVLLGSADFIQKTKRIRKVMGGGMRQAGYLAAAGIYALENNVTRLADDHRRAARLAAVLRQQPYVSDVLNPETNLVIFRLHDSQPAAEFLATLEQQGIKASSFGPQWIRFVTHLDVDDADLARVEAALQQVAQLV</sequence>
<dbReference type="NCBIfam" id="NF041359">
    <property type="entry name" value="GntG_guanitoxin"/>
    <property type="match status" value="1"/>
</dbReference>
<dbReference type="EMBL" id="MDZC01000085">
    <property type="protein sequence ID" value="OGX83294.1"/>
    <property type="molecule type" value="Genomic_DNA"/>
</dbReference>
<dbReference type="PANTHER" id="PTHR48097:SF9">
    <property type="entry name" value="L-THREONINE ALDOLASE"/>
    <property type="match status" value="1"/>
</dbReference>
<dbReference type="NCBIfam" id="NF007825">
    <property type="entry name" value="PRK10534.1"/>
    <property type="match status" value="1"/>
</dbReference>
<keyword evidence="8" id="KW-1185">Reference proteome</keyword>
<gene>
    <name evidence="7" type="ORF">BEN48_17110</name>
</gene>
<dbReference type="InterPro" id="IPR015421">
    <property type="entry name" value="PyrdxlP-dep_Trfase_major"/>
</dbReference>
<evidence type="ECO:0000259" key="6">
    <source>
        <dbReference type="Pfam" id="PF01212"/>
    </source>
</evidence>
<evidence type="ECO:0000313" key="7">
    <source>
        <dbReference type="EMBL" id="OGX83294.1"/>
    </source>
</evidence>
<dbReference type="InterPro" id="IPR015424">
    <property type="entry name" value="PyrdxlP-dep_Trfase"/>
</dbReference>
<proteinExistence type="inferred from homology"/>
<dbReference type="PANTHER" id="PTHR48097">
    <property type="entry name" value="L-THREONINE ALDOLASE-RELATED"/>
    <property type="match status" value="1"/>
</dbReference>
<dbReference type="OrthoDB" id="9774495at2"/>
<organism evidence="7 8">
    <name type="scientific">Hymenobacter glacialis</name>
    <dbReference type="NCBI Taxonomy" id="1908236"/>
    <lineage>
        <taxon>Bacteria</taxon>
        <taxon>Pseudomonadati</taxon>
        <taxon>Bacteroidota</taxon>
        <taxon>Cytophagia</taxon>
        <taxon>Cytophagales</taxon>
        <taxon>Hymenobacteraceae</taxon>
        <taxon>Hymenobacter</taxon>
    </lineage>
</organism>
<evidence type="ECO:0000313" key="8">
    <source>
        <dbReference type="Proteomes" id="UP000177791"/>
    </source>
</evidence>
<feature type="domain" description="Aromatic amino acid beta-eliminating lyase/threonine aldolase" evidence="6">
    <location>
        <begin position="12"/>
        <end position="296"/>
    </location>
</feature>
<dbReference type="Gene3D" id="3.40.640.10">
    <property type="entry name" value="Type I PLP-dependent aspartate aminotransferase-like (Major domain)"/>
    <property type="match status" value="1"/>
</dbReference>
<comment type="cofactor">
    <cofactor evidence="1">
        <name>pyridoxal 5'-phosphate</name>
        <dbReference type="ChEBI" id="CHEBI:597326"/>
    </cofactor>
</comment>
<dbReference type="InterPro" id="IPR001597">
    <property type="entry name" value="ArAA_b-elim_lyase/Thr_aldolase"/>
</dbReference>
<dbReference type="RefSeq" id="WP_070735448.1">
    <property type="nucleotide sequence ID" value="NZ_MDZC01000085.1"/>
</dbReference>
<dbReference type="InterPro" id="IPR023603">
    <property type="entry name" value="Low_specificity_L-TA-like"/>
</dbReference>
<evidence type="ECO:0000256" key="4">
    <source>
        <dbReference type="ARBA" id="ARBA00023239"/>
    </source>
</evidence>
<dbReference type="CDD" id="cd06502">
    <property type="entry name" value="TA_like"/>
    <property type="match status" value="1"/>
</dbReference>
<keyword evidence="3" id="KW-0663">Pyridoxal phosphate</keyword>
<evidence type="ECO:0000256" key="3">
    <source>
        <dbReference type="ARBA" id="ARBA00022898"/>
    </source>
</evidence>
<keyword evidence="4" id="KW-0456">Lyase</keyword>
<dbReference type="FunFam" id="3.40.640.10:FF:000030">
    <property type="entry name" value="Low-specificity L-threonine aldolase"/>
    <property type="match status" value="1"/>
</dbReference>
<reference evidence="7 8" key="1">
    <citation type="submission" date="2016-08" db="EMBL/GenBank/DDBJ databases">
        <title>Hymenobacter coccineus sp. nov., Hymenobacter lapidarius sp. nov. and Hymenobacter glacialis sp. nov., isolated from Antarctic soil.</title>
        <authorList>
            <person name="Sedlacek I."/>
            <person name="Kralova S."/>
            <person name="Kyrova K."/>
            <person name="Maslanova I."/>
            <person name="Stankova E."/>
            <person name="Vrbovska V."/>
            <person name="Nemec M."/>
            <person name="Bartak M."/>
            <person name="Svec P."/>
            <person name="Busse H.-J."/>
            <person name="Pantucek R."/>
        </authorList>
    </citation>
    <scope>NUCLEOTIDE SEQUENCE [LARGE SCALE GENOMIC DNA]</scope>
    <source>
        <strain evidence="7 8">CCM 8648</strain>
    </source>
</reference>
<dbReference type="GO" id="GO:0006567">
    <property type="term" value="P:L-threonine catabolic process"/>
    <property type="evidence" value="ECO:0007669"/>
    <property type="project" value="TreeGrafter"/>
</dbReference>
<accession>A0A1G1SXH7</accession>
<evidence type="ECO:0000256" key="5">
    <source>
        <dbReference type="PIRSR" id="PIRSR017617-1"/>
    </source>
</evidence>
<dbReference type="SUPFAM" id="SSF53383">
    <property type="entry name" value="PLP-dependent transferases"/>
    <property type="match status" value="1"/>
</dbReference>
<protein>
    <submittedName>
        <fullName evidence="7">Threonine aldolase</fullName>
    </submittedName>
</protein>
<dbReference type="InterPro" id="IPR015422">
    <property type="entry name" value="PyrdxlP-dep_Trfase_small"/>
</dbReference>
<comment type="caution">
    <text evidence="7">The sequence shown here is derived from an EMBL/GenBank/DDBJ whole genome shotgun (WGS) entry which is preliminary data.</text>
</comment>
<dbReference type="AlphaFoldDB" id="A0A1G1SXH7"/>
<dbReference type="STRING" id="1908236.BEN48_17110"/>
<dbReference type="Gene3D" id="3.90.1150.10">
    <property type="entry name" value="Aspartate Aminotransferase, domain 1"/>
    <property type="match status" value="1"/>
</dbReference>
<dbReference type="Pfam" id="PF01212">
    <property type="entry name" value="Beta_elim_lyase"/>
    <property type="match status" value="1"/>
</dbReference>
<evidence type="ECO:0000256" key="1">
    <source>
        <dbReference type="ARBA" id="ARBA00001933"/>
    </source>
</evidence>
<dbReference type="GO" id="GO:0005829">
    <property type="term" value="C:cytosol"/>
    <property type="evidence" value="ECO:0007669"/>
    <property type="project" value="TreeGrafter"/>
</dbReference>
<dbReference type="Proteomes" id="UP000177791">
    <property type="component" value="Unassembled WGS sequence"/>
</dbReference>
<dbReference type="GO" id="GO:0008732">
    <property type="term" value="F:L-allo-threonine aldolase activity"/>
    <property type="evidence" value="ECO:0007669"/>
    <property type="project" value="TreeGrafter"/>
</dbReference>
<dbReference type="PIRSF" id="PIRSF017617">
    <property type="entry name" value="Thr_aldolase"/>
    <property type="match status" value="1"/>
</dbReference>